<dbReference type="NCBIfam" id="TIGR00227">
    <property type="entry name" value="ribD_Cterm"/>
    <property type="match status" value="1"/>
</dbReference>
<evidence type="ECO:0000256" key="4">
    <source>
        <dbReference type="ARBA" id="ARBA00005259"/>
    </source>
</evidence>
<organism evidence="18 19">
    <name type="scientific">Echinimonas agarilytica</name>
    <dbReference type="NCBI Taxonomy" id="1215918"/>
    <lineage>
        <taxon>Bacteria</taxon>
        <taxon>Pseudomonadati</taxon>
        <taxon>Pseudomonadota</taxon>
        <taxon>Gammaproteobacteria</taxon>
        <taxon>Alteromonadales</taxon>
        <taxon>Echinimonadaceae</taxon>
        <taxon>Echinimonas</taxon>
    </lineage>
</organism>
<dbReference type="SUPFAM" id="SSF53927">
    <property type="entry name" value="Cytidine deaminase-like"/>
    <property type="match status" value="1"/>
</dbReference>
<feature type="binding site" evidence="15">
    <location>
        <position position="174"/>
    </location>
    <ligand>
        <name>NADP(+)</name>
        <dbReference type="ChEBI" id="CHEBI:58349"/>
    </ligand>
</feature>
<dbReference type="Gene3D" id="3.40.430.10">
    <property type="entry name" value="Dihydrofolate Reductase, subunit A"/>
    <property type="match status" value="1"/>
</dbReference>
<dbReference type="NCBIfam" id="TIGR00326">
    <property type="entry name" value="eubact_ribD"/>
    <property type="match status" value="1"/>
</dbReference>
<keyword evidence="8 13" id="KW-0378">Hydrolase</keyword>
<dbReference type="GO" id="GO:0008270">
    <property type="term" value="F:zinc ion binding"/>
    <property type="evidence" value="ECO:0007669"/>
    <property type="project" value="InterPro"/>
</dbReference>
<feature type="binding site" evidence="16">
    <location>
        <position position="79"/>
    </location>
    <ligand>
        <name>Zn(2+)</name>
        <dbReference type="ChEBI" id="CHEBI:29105"/>
        <note>catalytic</note>
    </ligand>
</feature>
<dbReference type="AlphaFoldDB" id="A0AA41W817"/>
<dbReference type="Proteomes" id="UP001165393">
    <property type="component" value="Unassembled WGS sequence"/>
</dbReference>
<feature type="binding site" evidence="16">
    <location>
        <position position="54"/>
    </location>
    <ligand>
        <name>Zn(2+)</name>
        <dbReference type="ChEBI" id="CHEBI:29105"/>
        <note>catalytic</note>
    </ligand>
</feature>
<keyword evidence="11 13" id="KW-0560">Oxidoreductase</keyword>
<evidence type="ECO:0000313" key="18">
    <source>
        <dbReference type="EMBL" id="MCM2680536.1"/>
    </source>
</evidence>
<name>A0AA41W817_9GAMM</name>
<evidence type="ECO:0000259" key="17">
    <source>
        <dbReference type="PROSITE" id="PS51747"/>
    </source>
</evidence>
<dbReference type="InterPro" id="IPR016192">
    <property type="entry name" value="APOBEC/CMP_deaminase_Zn-bd"/>
</dbReference>
<dbReference type="Pfam" id="PF00383">
    <property type="entry name" value="dCMP_cyt_deam_1"/>
    <property type="match status" value="1"/>
</dbReference>
<dbReference type="GO" id="GO:0008703">
    <property type="term" value="F:5-amino-6-(5-phosphoribosylamino)uracil reductase activity"/>
    <property type="evidence" value="ECO:0007669"/>
    <property type="project" value="UniProtKB-EC"/>
</dbReference>
<evidence type="ECO:0000256" key="16">
    <source>
        <dbReference type="PIRSR" id="PIRSR006769-3"/>
    </source>
</evidence>
<comment type="function">
    <text evidence="1 13">Converts 2,5-diamino-6-(ribosylamino)-4(3h)-pyrimidinone 5'-phosphate into 5-amino-6-(ribosylamino)-2,4(1h,3h)-pyrimidinedione 5'-phosphate.</text>
</comment>
<evidence type="ECO:0000256" key="5">
    <source>
        <dbReference type="ARBA" id="ARBA00007417"/>
    </source>
</evidence>
<dbReference type="InterPro" id="IPR004794">
    <property type="entry name" value="Eubact_RibD"/>
</dbReference>
<comment type="catalytic activity">
    <reaction evidence="13">
        <text>5-amino-6-(5-phospho-D-ribitylamino)uracil + NADP(+) = 5-amino-6-(5-phospho-D-ribosylamino)uracil + NADPH + H(+)</text>
        <dbReference type="Rhea" id="RHEA:17845"/>
        <dbReference type="ChEBI" id="CHEBI:15378"/>
        <dbReference type="ChEBI" id="CHEBI:57783"/>
        <dbReference type="ChEBI" id="CHEBI:58349"/>
        <dbReference type="ChEBI" id="CHEBI:58421"/>
        <dbReference type="ChEBI" id="CHEBI:58453"/>
        <dbReference type="EC" id="1.1.1.193"/>
    </reaction>
</comment>
<dbReference type="PANTHER" id="PTHR38011:SF7">
    <property type="entry name" value="2,5-DIAMINO-6-RIBOSYLAMINO-4(3H)-PYRIMIDINONE 5'-PHOSPHATE REDUCTASE"/>
    <property type="match status" value="1"/>
</dbReference>
<dbReference type="EC" id="1.1.1.193" evidence="13"/>
<dbReference type="InterPro" id="IPR011549">
    <property type="entry name" value="RibD_C"/>
</dbReference>
<dbReference type="GO" id="GO:0009231">
    <property type="term" value="P:riboflavin biosynthetic process"/>
    <property type="evidence" value="ECO:0007669"/>
    <property type="project" value="UniProtKB-KW"/>
</dbReference>
<dbReference type="PIRSF" id="PIRSF006769">
    <property type="entry name" value="RibD"/>
    <property type="match status" value="1"/>
</dbReference>
<comment type="caution">
    <text evidence="18">The sequence shown here is derived from an EMBL/GenBank/DDBJ whole genome shotgun (WGS) entry which is preliminary data.</text>
</comment>
<dbReference type="InterPro" id="IPR002734">
    <property type="entry name" value="RibDG_C"/>
</dbReference>
<protein>
    <recommendedName>
        <fullName evidence="13">Riboflavin biosynthesis protein RibD</fullName>
    </recommendedName>
    <domain>
        <recommendedName>
            <fullName evidence="13">Diaminohydroxyphosphoribosylaminopyrimidine deaminase</fullName>
            <shortName evidence="13">DRAP deaminase</shortName>
            <ecNumber evidence="13">3.5.4.26</ecNumber>
        </recommendedName>
        <alternativeName>
            <fullName evidence="13">Riboflavin-specific deaminase</fullName>
        </alternativeName>
    </domain>
    <domain>
        <recommendedName>
            <fullName evidence="13">5-amino-6-(5-phosphoribosylamino)uracil reductase</fullName>
            <ecNumber evidence="13">1.1.1.193</ecNumber>
        </recommendedName>
        <alternativeName>
            <fullName evidence="13">HTP reductase</fullName>
        </alternativeName>
    </domain>
</protein>
<dbReference type="GO" id="GO:0050661">
    <property type="term" value="F:NADP binding"/>
    <property type="evidence" value="ECO:0007669"/>
    <property type="project" value="InterPro"/>
</dbReference>
<dbReference type="RefSeq" id="WP_251261986.1">
    <property type="nucleotide sequence ID" value="NZ_JAMQGP010000006.1"/>
</dbReference>
<evidence type="ECO:0000256" key="9">
    <source>
        <dbReference type="ARBA" id="ARBA00022833"/>
    </source>
</evidence>
<comment type="cofactor">
    <cofactor evidence="13 16">
        <name>Zn(2+)</name>
        <dbReference type="ChEBI" id="CHEBI:29105"/>
    </cofactor>
    <text evidence="13 16">Binds 1 zinc ion.</text>
</comment>
<comment type="similarity">
    <text evidence="5 13">In the C-terminal section; belongs to the HTP reductase family.</text>
</comment>
<keyword evidence="19" id="KW-1185">Reference proteome</keyword>
<feature type="binding site" evidence="15">
    <location>
        <position position="172"/>
    </location>
    <ligand>
        <name>substrate</name>
    </ligand>
</feature>
<feature type="domain" description="CMP/dCMP-type deaminase" evidence="17">
    <location>
        <begin position="5"/>
        <end position="127"/>
    </location>
</feature>
<evidence type="ECO:0000256" key="15">
    <source>
        <dbReference type="PIRSR" id="PIRSR006769-2"/>
    </source>
</evidence>
<gene>
    <name evidence="18" type="primary">ribD</name>
    <name evidence="18" type="ORF">NAF29_12785</name>
</gene>
<dbReference type="InterPro" id="IPR050765">
    <property type="entry name" value="Riboflavin_Biosynth_HTPR"/>
</dbReference>
<feature type="binding site" evidence="15">
    <location>
        <position position="301"/>
    </location>
    <ligand>
        <name>substrate</name>
    </ligand>
</feature>
<evidence type="ECO:0000256" key="13">
    <source>
        <dbReference type="PIRNR" id="PIRNR006769"/>
    </source>
</evidence>
<accession>A0AA41W817</accession>
<evidence type="ECO:0000256" key="2">
    <source>
        <dbReference type="ARBA" id="ARBA00004882"/>
    </source>
</evidence>
<feature type="binding site" evidence="15">
    <location>
        <position position="188"/>
    </location>
    <ligand>
        <name>substrate</name>
    </ligand>
</feature>
<dbReference type="EMBL" id="JAMQGP010000006">
    <property type="protein sequence ID" value="MCM2680536.1"/>
    <property type="molecule type" value="Genomic_DNA"/>
</dbReference>
<evidence type="ECO:0000256" key="8">
    <source>
        <dbReference type="ARBA" id="ARBA00022801"/>
    </source>
</evidence>
<keyword evidence="7 13" id="KW-0479">Metal-binding</keyword>
<dbReference type="CDD" id="cd01284">
    <property type="entry name" value="Riboflavin_deaminase-reductase"/>
    <property type="match status" value="1"/>
</dbReference>
<dbReference type="SUPFAM" id="SSF53597">
    <property type="entry name" value="Dihydrofolate reductase-like"/>
    <property type="match status" value="1"/>
</dbReference>
<feature type="binding site" evidence="15">
    <location>
        <position position="204"/>
    </location>
    <ligand>
        <name>NADP(+)</name>
        <dbReference type="ChEBI" id="CHEBI:58349"/>
    </ligand>
</feature>
<evidence type="ECO:0000256" key="14">
    <source>
        <dbReference type="PIRSR" id="PIRSR006769-1"/>
    </source>
</evidence>
<keyword evidence="9 13" id="KW-0862">Zinc</keyword>
<dbReference type="PANTHER" id="PTHR38011">
    <property type="entry name" value="DIHYDROFOLATE REDUCTASE FAMILY PROTEIN (AFU_ORTHOLOGUE AFUA_8G06820)"/>
    <property type="match status" value="1"/>
</dbReference>
<comment type="catalytic activity">
    <reaction evidence="13">
        <text>2,5-diamino-6-hydroxy-4-(5-phosphoribosylamino)-pyrimidine + H2O + H(+) = 5-amino-6-(5-phospho-D-ribosylamino)uracil + NH4(+)</text>
        <dbReference type="Rhea" id="RHEA:21868"/>
        <dbReference type="ChEBI" id="CHEBI:15377"/>
        <dbReference type="ChEBI" id="CHEBI:15378"/>
        <dbReference type="ChEBI" id="CHEBI:28938"/>
        <dbReference type="ChEBI" id="CHEBI:58453"/>
        <dbReference type="ChEBI" id="CHEBI:58614"/>
        <dbReference type="EC" id="3.5.4.26"/>
    </reaction>
</comment>
<evidence type="ECO:0000256" key="10">
    <source>
        <dbReference type="ARBA" id="ARBA00022857"/>
    </source>
</evidence>
<dbReference type="Pfam" id="PF01872">
    <property type="entry name" value="RibD_C"/>
    <property type="match status" value="1"/>
</dbReference>
<sequence length="369" mass="40229">MAASEIDHHWMTRAIQLARKGWYTTTPNPRVGCVIVGPQGVLSEGAHLKAGLGHAEANAIADAKQSLEGATAYVTLEPCSHTGKTGPCSDALIAAKVKRVVVGMTDPNPLVAGQGIQRLENAGIEVEVGVLAEQCEELNPGFLKRMKTDFPRVTVKMASSLDGKTALANGKSKWITSSQARSDVQRFRAESCAVLSSAETVLSDNARLTVRQEQLPATMKQYGKSSLRQPDRIILDGRCRLTGEEPLFEQLDSLVIVRPEGQPAPRPDVRLLSLPYTRHRFDLPRLVAELGARQYNELWVEAGPALSGAFVAAGLVDRLVVYIAPKLMGHHSKDLLALPMMNEMNQVIQMQWESVTNIGPDVRLIAEFK</sequence>
<dbReference type="InterPro" id="IPR002125">
    <property type="entry name" value="CMP_dCMP_dom"/>
</dbReference>
<keyword evidence="10 13" id="KW-0521">NADP</keyword>
<dbReference type="Gene3D" id="3.40.140.10">
    <property type="entry name" value="Cytidine Deaminase, domain 2"/>
    <property type="match status" value="1"/>
</dbReference>
<feature type="binding site" evidence="15">
    <location>
        <position position="200"/>
    </location>
    <ligand>
        <name>NADP(+)</name>
        <dbReference type="ChEBI" id="CHEBI:58349"/>
    </ligand>
</feature>
<evidence type="ECO:0000256" key="11">
    <source>
        <dbReference type="ARBA" id="ARBA00023002"/>
    </source>
</evidence>
<dbReference type="InterPro" id="IPR024072">
    <property type="entry name" value="DHFR-like_dom_sf"/>
</dbReference>
<dbReference type="EC" id="3.5.4.26" evidence="13"/>
<comment type="pathway">
    <text evidence="3 13">Cofactor biosynthesis; riboflavin biosynthesis; 5-amino-6-(D-ribitylamino)uracil from GTP: step 3/4.</text>
</comment>
<comment type="similarity">
    <text evidence="4 13">In the N-terminal section; belongs to the cytidine and deoxycytidylate deaminase family.</text>
</comment>
<evidence type="ECO:0000256" key="6">
    <source>
        <dbReference type="ARBA" id="ARBA00022619"/>
    </source>
</evidence>
<feature type="active site" description="Proton donor" evidence="14">
    <location>
        <position position="56"/>
    </location>
</feature>
<feature type="binding site" evidence="15">
    <location>
        <begin position="303"/>
        <end position="309"/>
    </location>
    <ligand>
        <name>NADP(+)</name>
        <dbReference type="ChEBI" id="CHEBI:58349"/>
    </ligand>
</feature>
<proteinExistence type="inferred from homology"/>
<dbReference type="PROSITE" id="PS51747">
    <property type="entry name" value="CYT_DCMP_DEAMINASES_2"/>
    <property type="match status" value="1"/>
</dbReference>
<feature type="binding site" evidence="15">
    <location>
        <position position="158"/>
    </location>
    <ligand>
        <name>NADP(+)</name>
        <dbReference type="ChEBI" id="CHEBI:58349"/>
    </ligand>
</feature>
<dbReference type="InterPro" id="IPR016193">
    <property type="entry name" value="Cytidine_deaminase-like"/>
</dbReference>
<keyword evidence="6 13" id="KW-0686">Riboflavin biosynthesis</keyword>
<evidence type="ECO:0000256" key="7">
    <source>
        <dbReference type="ARBA" id="ARBA00022723"/>
    </source>
</evidence>
<dbReference type="FunFam" id="3.40.140.10:FF:000025">
    <property type="entry name" value="Riboflavin biosynthesis protein RibD"/>
    <property type="match status" value="1"/>
</dbReference>
<reference evidence="18 19" key="1">
    <citation type="journal article" date="2013" name="Antonie Van Leeuwenhoek">
        <title>Echinimonas agarilytica gen. nov., sp. nov., a new gammaproteobacterium isolated from the sea urchin Strongylocentrotus intermedius.</title>
        <authorList>
            <person name="Nedashkovskaya O.I."/>
            <person name="Stenkova A.M."/>
            <person name="Zhukova N.V."/>
            <person name="Van Trappen S."/>
            <person name="Lee J.S."/>
            <person name="Kim S.B."/>
        </authorList>
    </citation>
    <scope>NUCLEOTIDE SEQUENCE [LARGE SCALE GENOMIC DNA]</scope>
    <source>
        <strain evidence="18 19">KMM 6351</strain>
    </source>
</reference>
<feature type="binding site" evidence="15">
    <location>
        <position position="208"/>
    </location>
    <ligand>
        <name>substrate</name>
    </ligand>
</feature>
<evidence type="ECO:0000256" key="12">
    <source>
        <dbReference type="ARBA" id="ARBA00023268"/>
    </source>
</evidence>
<evidence type="ECO:0000256" key="3">
    <source>
        <dbReference type="ARBA" id="ARBA00004910"/>
    </source>
</evidence>
<evidence type="ECO:0000256" key="1">
    <source>
        <dbReference type="ARBA" id="ARBA00002151"/>
    </source>
</evidence>
<evidence type="ECO:0000313" key="19">
    <source>
        <dbReference type="Proteomes" id="UP001165393"/>
    </source>
</evidence>
<comment type="pathway">
    <text evidence="2 13">Cofactor biosynthesis; riboflavin biosynthesis; 5-amino-6-(D-ribitylamino)uracil from GTP: step 2/4.</text>
</comment>
<dbReference type="GO" id="GO:0008835">
    <property type="term" value="F:diaminohydroxyphosphoribosylaminopyrimidine deaminase activity"/>
    <property type="evidence" value="ECO:0007669"/>
    <property type="project" value="UniProtKB-EC"/>
</dbReference>
<keyword evidence="12" id="KW-0511">Multifunctional enzyme</keyword>
<feature type="binding site" evidence="16">
    <location>
        <position position="88"/>
    </location>
    <ligand>
        <name>Zn(2+)</name>
        <dbReference type="ChEBI" id="CHEBI:29105"/>
        <note>catalytic</note>
    </ligand>
</feature>
<feature type="binding site" evidence="15">
    <location>
        <position position="211"/>
    </location>
    <ligand>
        <name>substrate</name>
    </ligand>
</feature>
<dbReference type="PROSITE" id="PS00903">
    <property type="entry name" value="CYT_DCMP_DEAMINASES_1"/>
    <property type="match status" value="1"/>
</dbReference>